<comment type="caution">
    <text evidence="4">The sequence shown here is derived from an EMBL/GenBank/DDBJ whole genome shotgun (WGS) entry which is preliminary data.</text>
</comment>
<keyword evidence="2" id="KW-1133">Transmembrane helix</keyword>
<evidence type="ECO:0000256" key="2">
    <source>
        <dbReference type="SAM" id="Phobius"/>
    </source>
</evidence>
<keyword evidence="3" id="KW-0732">Signal</keyword>
<sequence>MNTKRLTSGIFFAVIIFLGNFAHPSPAQAQTDPVTELIDVLQKKGIEIRFWQDKDLMGKPICFAKFSLPKKIEELYGVKRQWEVSSLLKQSILHDGQLNYTITVPMDYCNPPPGKPANESAPQPAIDPPNLPEPTRQQYGLTALAGYAFLLLLFLGGGVLVLKFVAG</sequence>
<dbReference type="Proteomes" id="UP000176665">
    <property type="component" value="Unassembled WGS sequence"/>
</dbReference>
<keyword evidence="2" id="KW-0812">Transmembrane</keyword>
<evidence type="ECO:0000256" key="1">
    <source>
        <dbReference type="SAM" id="MobiDB-lite"/>
    </source>
</evidence>
<dbReference type="AlphaFoldDB" id="A0A1F5YRR5"/>
<reference evidence="4 5" key="1">
    <citation type="journal article" date="2016" name="Nat. Commun.">
        <title>Thousands of microbial genomes shed light on interconnected biogeochemical processes in an aquifer system.</title>
        <authorList>
            <person name="Anantharaman K."/>
            <person name="Brown C.T."/>
            <person name="Hug L.A."/>
            <person name="Sharon I."/>
            <person name="Castelle C.J."/>
            <person name="Probst A.J."/>
            <person name="Thomas B.C."/>
            <person name="Singh A."/>
            <person name="Wilkins M.J."/>
            <person name="Karaoz U."/>
            <person name="Brodie E.L."/>
            <person name="Williams K.H."/>
            <person name="Hubbard S.S."/>
            <person name="Banfield J.F."/>
        </authorList>
    </citation>
    <scope>NUCLEOTIDE SEQUENCE [LARGE SCALE GENOMIC DNA]</scope>
</reference>
<name>A0A1F5YRR5_9BACT</name>
<protein>
    <submittedName>
        <fullName evidence="4">Uncharacterized protein</fullName>
    </submittedName>
</protein>
<keyword evidence="2" id="KW-0472">Membrane</keyword>
<gene>
    <name evidence="4" type="ORF">A2W14_06690</name>
</gene>
<feature type="transmembrane region" description="Helical" evidence="2">
    <location>
        <begin position="144"/>
        <end position="166"/>
    </location>
</feature>
<accession>A0A1F5YRR5</accession>
<dbReference type="EMBL" id="MFJA01000052">
    <property type="protein sequence ID" value="OGG02784.1"/>
    <property type="molecule type" value="Genomic_DNA"/>
</dbReference>
<feature type="region of interest" description="Disordered" evidence="1">
    <location>
        <begin position="111"/>
        <end position="132"/>
    </location>
</feature>
<organism evidence="4 5">
    <name type="scientific">Candidatus Gottesmanbacteria bacterium RBG_16_37_8</name>
    <dbReference type="NCBI Taxonomy" id="1798371"/>
    <lineage>
        <taxon>Bacteria</taxon>
        <taxon>Candidatus Gottesmaniibacteriota</taxon>
    </lineage>
</organism>
<feature type="chain" id="PRO_5009522598" evidence="3">
    <location>
        <begin position="30"/>
        <end position="167"/>
    </location>
</feature>
<feature type="signal peptide" evidence="3">
    <location>
        <begin position="1"/>
        <end position="29"/>
    </location>
</feature>
<proteinExistence type="predicted"/>
<evidence type="ECO:0000313" key="4">
    <source>
        <dbReference type="EMBL" id="OGG02784.1"/>
    </source>
</evidence>
<evidence type="ECO:0000256" key="3">
    <source>
        <dbReference type="SAM" id="SignalP"/>
    </source>
</evidence>
<evidence type="ECO:0000313" key="5">
    <source>
        <dbReference type="Proteomes" id="UP000176665"/>
    </source>
</evidence>